<evidence type="ECO:0000313" key="2">
    <source>
        <dbReference type="EMBL" id="HGK53681.1"/>
    </source>
</evidence>
<dbReference type="EMBL" id="DTDP01000067">
    <property type="protein sequence ID" value="HGK53681.1"/>
    <property type="molecule type" value="Genomic_DNA"/>
</dbReference>
<sequence length="491" mass="55180">MKKLGIVILMIGCIKSLGAQFEQFSLTAPFLFYPAFSAPVLNDTIWANVDAIPDTVRDTLGNPVAPDPVIYARIFYSSNNQASWDSLNLSLLGYEFYENTYEGFRIYPGTGQTFWYFRAVDDSGKNFSTESPKNINNTFPVPLNLLAKACIESGNDVQPGAPGNFLELTDFHVTYSDNKVFGVLSNASGTWPWDEGGIIPLEWYAYGFLIINPYHVMEDTFYGAIRADAPIYITDPGLYKIIVNGQTQINYIGPIQQQTSGGKLHISFDLSTLINDPNFGPYYGVLAVAAATAWADLGGAYFADATQPTRWYLRTHILTPGQNTAPSLAGHQVIPSSGDTLTLFDFRVKYVDPQNNLPPVRRLYIDDTLSYLVGTPDHFYQDTSLFMIDALGPFSPGWHKYYFKFSDGEYAVTTPLDSFYVQGIYIAENHKFNKKEPIYTFLSKQSLSKFKDIRIFDLQGRKVISNHQIGKGIYFLKNKKKTRLNKVIILK</sequence>
<feature type="signal peptide" evidence="1">
    <location>
        <begin position="1"/>
        <end position="19"/>
    </location>
</feature>
<reference evidence="2" key="1">
    <citation type="journal article" date="2020" name="mSystems">
        <title>Genome- and Community-Level Interaction Insights into Carbon Utilization and Element Cycling Functions of Hydrothermarchaeota in Hydrothermal Sediment.</title>
        <authorList>
            <person name="Zhou Z."/>
            <person name="Liu Y."/>
            <person name="Xu W."/>
            <person name="Pan J."/>
            <person name="Luo Z.H."/>
            <person name="Li M."/>
        </authorList>
    </citation>
    <scope>NUCLEOTIDE SEQUENCE [LARGE SCALE GENOMIC DNA]</scope>
    <source>
        <strain evidence="2">SpSt-695</strain>
    </source>
</reference>
<proteinExistence type="predicted"/>
<name>A0A7V3ZT25_UNCW3</name>
<comment type="caution">
    <text evidence="2">The sequence shown here is derived from an EMBL/GenBank/DDBJ whole genome shotgun (WGS) entry which is preliminary data.</text>
</comment>
<protein>
    <recommendedName>
        <fullName evidence="3">T9SS type A sorting domain-containing protein</fullName>
    </recommendedName>
</protein>
<evidence type="ECO:0008006" key="3">
    <source>
        <dbReference type="Google" id="ProtNLM"/>
    </source>
</evidence>
<feature type="chain" id="PRO_5030978093" description="T9SS type A sorting domain-containing protein" evidence="1">
    <location>
        <begin position="20"/>
        <end position="491"/>
    </location>
</feature>
<organism evidence="2">
    <name type="scientific">candidate division WOR-3 bacterium</name>
    <dbReference type="NCBI Taxonomy" id="2052148"/>
    <lineage>
        <taxon>Bacteria</taxon>
        <taxon>Bacteria division WOR-3</taxon>
    </lineage>
</organism>
<keyword evidence="1" id="KW-0732">Signal</keyword>
<dbReference type="AlphaFoldDB" id="A0A7V3ZT25"/>
<evidence type="ECO:0000256" key="1">
    <source>
        <dbReference type="SAM" id="SignalP"/>
    </source>
</evidence>
<gene>
    <name evidence="2" type="ORF">ENU72_01495</name>
</gene>
<accession>A0A7V3ZT25</accession>